<accession>A0ABW3B2F3</accession>
<dbReference type="Pfam" id="PF13595">
    <property type="entry name" value="DUF4138"/>
    <property type="match status" value="1"/>
</dbReference>
<proteinExistence type="predicted"/>
<evidence type="ECO:0000313" key="1">
    <source>
        <dbReference type="EMBL" id="MFD0797184.1"/>
    </source>
</evidence>
<organism evidence="1 2">
    <name type="scientific">Maribacter chungangensis</name>
    <dbReference type="NCBI Taxonomy" id="1069117"/>
    <lineage>
        <taxon>Bacteria</taxon>
        <taxon>Pseudomonadati</taxon>
        <taxon>Bacteroidota</taxon>
        <taxon>Flavobacteriia</taxon>
        <taxon>Flavobacteriales</taxon>
        <taxon>Flavobacteriaceae</taxon>
        <taxon>Maribacter</taxon>
    </lineage>
</organism>
<name>A0ABW3B2F3_9FLAO</name>
<dbReference type="Proteomes" id="UP001597012">
    <property type="component" value="Unassembled WGS sequence"/>
</dbReference>
<gene>
    <name evidence="1" type="ORF">ACFQZJ_06920</name>
</gene>
<comment type="caution">
    <text evidence="1">The sequence shown here is derived from an EMBL/GenBank/DDBJ whole genome shotgun (WGS) entry which is preliminary data.</text>
</comment>
<sequence>MKKILFLFSILILDQTSAQKLRTIPNNEKEVVALFFPNEIRQAVVGSSNFTFSYNKENPQHVGLLQGVKGHESNLLIITATDEVYAYKLKYLNDLDTLNYFVQRSERIGFESPLFPAPVQQSASVVKDSVMMKTPRTDFPNRFEYFKKFSEFQLKHNRNRLKRKRKKGIVLHLRDLIYDRTEVYVLVEIKNRSGIDFEMDYLKIFKVNGNKRKKSSYQKIEIEPVYRYSLPKIIKHGESREFVLTVPKFTFGDEEKLLLEVKEDRGNRLLQLFWKN</sequence>
<keyword evidence="2" id="KW-1185">Reference proteome</keyword>
<evidence type="ECO:0000313" key="2">
    <source>
        <dbReference type="Proteomes" id="UP001597012"/>
    </source>
</evidence>
<dbReference type="RefSeq" id="WP_379933332.1">
    <property type="nucleotide sequence ID" value="NZ_JBHTHY010000004.1"/>
</dbReference>
<dbReference type="EMBL" id="JBHTHY010000004">
    <property type="protein sequence ID" value="MFD0797184.1"/>
    <property type="molecule type" value="Genomic_DNA"/>
</dbReference>
<dbReference type="InterPro" id="IPR022298">
    <property type="entry name" value="Conjug_transposon_TraN"/>
</dbReference>
<reference evidence="2" key="1">
    <citation type="journal article" date="2019" name="Int. J. Syst. Evol. Microbiol.">
        <title>The Global Catalogue of Microorganisms (GCM) 10K type strain sequencing project: providing services to taxonomists for standard genome sequencing and annotation.</title>
        <authorList>
            <consortium name="The Broad Institute Genomics Platform"/>
            <consortium name="The Broad Institute Genome Sequencing Center for Infectious Disease"/>
            <person name="Wu L."/>
            <person name="Ma J."/>
        </authorList>
    </citation>
    <scope>NUCLEOTIDE SEQUENCE [LARGE SCALE GENOMIC DNA]</scope>
    <source>
        <strain evidence="2">CCUG 61948</strain>
    </source>
</reference>
<protein>
    <submittedName>
        <fullName evidence="1">DUF4138 domain-containing protein</fullName>
    </submittedName>
</protein>